<feature type="compositionally biased region" description="Basic and acidic residues" evidence="1">
    <location>
        <begin position="1"/>
        <end position="18"/>
    </location>
</feature>
<evidence type="ECO:0000313" key="3">
    <source>
        <dbReference type="Proteomes" id="UP000314294"/>
    </source>
</evidence>
<evidence type="ECO:0000313" key="2">
    <source>
        <dbReference type="EMBL" id="TNN30520.1"/>
    </source>
</evidence>
<organism evidence="2 3">
    <name type="scientific">Liparis tanakae</name>
    <name type="common">Tanaka's snailfish</name>
    <dbReference type="NCBI Taxonomy" id="230148"/>
    <lineage>
        <taxon>Eukaryota</taxon>
        <taxon>Metazoa</taxon>
        <taxon>Chordata</taxon>
        <taxon>Craniata</taxon>
        <taxon>Vertebrata</taxon>
        <taxon>Euteleostomi</taxon>
        <taxon>Actinopterygii</taxon>
        <taxon>Neopterygii</taxon>
        <taxon>Teleostei</taxon>
        <taxon>Neoteleostei</taxon>
        <taxon>Acanthomorphata</taxon>
        <taxon>Eupercaria</taxon>
        <taxon>Perciformes</taxon>
        <taxon>Cottioidei</taxon>
        <taxon>Cottales</taxon>
        <taxon>Liparidae</taxon>
        <taxon>Liparis</taxon>
    </lineage>
</organism>
<dbReference type="AlphaFoldDB" id="A0A4Z2EPI9"/>
<evidence type="ECO:0000256" key="1">
    <source>
        <dbReference type="SAM" id="MobiDB-lite"/>
    </source>
</evidence>
<sequence length="60" mass="6562">MLASRGDSRLDPHEEHFRSGLTSVAPRGEHGPHATWSAATRGQQRLRDEPAVNAPLCCDL</sequence>
<gene>
    <name evidence="2" type="ORF">EYF80_059325</name>
</gene>
<accession>A0A4Z2EPI9</accession>
<comment type="caution">
    <text evidence="2">The sequence shown here is derived from an EMBL/GenBank/DDBJ whole genome shotgun (WGS) entry which is preliminary data.</text>
</comment>
<reference evidence="2 3" key="1">
    <citation type="submission" date="2019-03" db="EMBL/GenBank/DDBJ databases">
        <title>First draft genome of Liparis tanakae, snailfish: a comprehensive survey of snailfish specific genes.</title>
        <authorList>
            <person name="Kim W."/>
            <person name="Song I."/>
            <person name="Jeong J.-H."/>
            <person name="Kim D."/>
            <person name="Kim S."/>
            <person name="Ryu S."/>
            <person name="Song J.Y."/>
            <person name="Lee S.K."/>
        </authorList>
    </citation>
    <scope>NUCLEOTIDE SEQUENCE [LARGE SCALE GENOMIC DNA]</scope>
    <source>
        <tissue evidence="2">Muscle</tissue>
    </source>
</reference>
<dbReference type="EMBL" id="SRLO01004400">
    <property type="protein sequence ID" value="TNN30520.1"/>
    <property type="molecule type" value="Genomic_DNA"/>
</dbReference>
<proteinExistence type="predicted"/>
<name>A0A4Z2EPI9_9TELE</name>
<dbReference type="Proteomes" id="UP000314294">
    <property type="component" value="Unassembled WGS sequence"/>
</dbReference>
<keyword evidence="3" id="KW-1185">Reference proteome</keyword>
<protein>
    <submittedName>
        <fullName evidence="2">Uncharacterized protein</fullName>
    </submittedName>
</protein>
<feature type="region of interest" description="Disordered" evidence="1">
    <location>
        <begin position="1"/>
        <end position="60"/>
    </location>
</feature>